<keyword evidence="1" id="KW-0812">Transmembrane</keyword>
<dbReference type="GO" id="GO:0005886">
    <property type="term" value="C:plasma membrane"/>
    <property type="evidence" value="ECO:0007669"/>
    <property type="project" value="TreeGrafter"/>
</dbReference>
<evidence type="ECO:0000313" key="3">
    <source>
        <dbReference type="Proteomes" id="UP000280861"/>
    </source>
</evidence>
<keyword evidence="3" id="KW-1185">Reference proteome</keyword>
<dbReference type="InterPro" id="IPR008523">
    <property type="entry name" value="DUF805"/>
</dbReference>
<keyword evidence="1" id="KW-0472">Membrane</keyword>
<accession>A0A3P5X0H2</accession>
<feature type="transmembrane region" description="Helical" evidence="1">
    <location>
        <begin position="72"/>
        <end position="90"/>
    </location>
</feature>
<sequence>MEQYDWRVLSLETNGEPLSYPQYPQTSETQPGFNGGEPPLWAPNYGAPFPVAVRRFFKKYATVSGRASRSEYWWWALVAIAISIVLNIIINAGTTVSLTSVGAVPSYGPVAVVGFVLAAVWGLATIVPSIALTVRRLHDPNLSGFLVLLNLIPVLGNLAVLILTILPSNPAGQRFDETAAR</sequence>
<feature type="transmembrane region" description="Helical" evidence="1">
    <location>
        <begin position="110"/>
        <end position="133"/>
    </location>
</feature>
<dbReference type="AlphaFoldDB" id="A0A3P5X0H2"/>
<proteinExistence type="predicted"/>
<gene>
    <name evidence="2" type="primary">yhaH</name>
    <name evidence="2" type="ORF">PSET11_02037</name>
</gene>
<dbReference type="PANTHER" id="PTHR34980:SF2">
    <property type="entry name" value="INNER MEMBRANE PROTEIN YHAH-RELATED"/>
    <property type="match status" value="1"/>
</dbReference>
<feature type="transmembrane region" description="Helical" evidence="1">
    <location>
        <begin position="145"/>
        <end position="166"/>
    </location>
</feature>
<reference evidence="2 3" key="1">
    <citation type="submission" date="2018-11" db="EMBL/GenBank/DDBJ databases">
        <authorList>
            <person name="Criscuolo A."/>
        </authorList>
    </citation>
    <scope>NUCLEOTIDE SEQUENCE [LARGE SCALE GENOMIC DNA]</scope>
    <source>
        <strain evidence="2">AT11b</strain>
    </source>
</reference>
<organism evidence="2 3">
    <name type="scientific">Arthrobacter ulcerisalmonis</name>
    <dbReference type="NCBI Taxonomy" id="2483813"/>
    <lineage>
        <taxon>Bacteria</taxon>
        <taxon>Bacillati</taxon>
        <taxon>Actinomycetota</taxon>
        <taxon>Actinomycetes</taxon>
        <taxon>Micrococcales</taxon>
        <taxon>Micrococcaceae</taxon>
        <taxon>Arthrobacter</taxon>
    </lineage>
</organism>
<keyword evidence="1" id="KW-1133">Transmembrane helix</keyword>
<name>A0A3P5X0H2_9MICC</name>
<evidence type="ECO:0000313" key="2">
    <source>
        <dbReference type="EMBL" id="VDC27755.1"/>
    </source>
</evidence>
<evidence type="ECO:0000256" key="1">
    <source>
        <dbReference type="SAM" id="Phobius"/>
    </source>
</evidence>
<protein>
    <submittedName>
        <fullName evidence="2">Inner membrane protein YhaH</fullName>
    </submittedName>
</protein>
<dbReference type="PANTHER" id="PTHR34980">
    <property type="entry name" value="INNER MEMBRANE PROTEIN-RELATED-RELATED"/>
    <property type="match status" value="1"/>
</dbReference>
<dbReference type="Proteomes" id="UP000280861">
    <property type="component" value="Unassembled WGS sequence"/>
</dbReference>
<dbReference type="EMBL" id="UXAU01000026">
    <property type="protein sequence ID" value="VDC27755.1"/>
    <property type="molecule type" value="Genomic_DNA"/>
</dbReference>
<dbReference type="Pfam" id="PF05656">
    <property type="entry name" value="DUF805"/>
    <property type="match status" value="1"/>
</dbReference>